<sequence length="273" mass="29081">MRRLFHLTGHHRTVASNQVLGLLLAFNAGAVNAGGFLVVHLYTSHMTGFLSSLADNLVLGQMKLVLGAVGALWAFMSGAGTTAIMVNWARQRRLRSTYALPLLLESVLMLLFGLVGAITLSWPTPFAVPLTVLLLSFIMGLQNATVTKMSSSQIRTTHMTGVVTDLGIEMGKMLYWNRTGTAPESQVRANQARLRLFAGLVGMFLVGGIAGAAGFKHVGFVFVVPLALVLLALSLPPLWADRARLRRPLRKPSAPAAPGDPSLAPPAGPPAAR</sequence>
<feature type="transmembrane region" description="Helical" evidence="2">
    <location>
        <begin position="98"/>
        <end position="120"/>
    </location>
</feature>
<keyword evidence="2" id="KW-0812">Transmembrane</keyword>
<evidence type="ECO:0000256" key="1">
    <source>
        <dbReference type="SAM" id="MobiDB-lite"/>
    </source>
</evidence>
<dbReference type="EMBL" id="VJWE01000011">
    <property type="protein sequence ID" value="TWG39435.1"/>
    <property type="molecule type" value="Genomic_DNA"/>
</dbReference>
<dbReference type="GeneID" id="51110377"/>
<feature type="compositionally biased region" description="Pro residues" evidence="1">
    <location>
        <begin position="263"/>
        <end position="273"/>
    </location>
</feature>
<organism evidence="3 4">
    <name type="scientific">Acidovorax delafieldii</name>
    <name type="common">Pseudomonas delafieldii</name>
    <dbReference type="NCBI Taxonomy" id="47920"/>
    <lineage>
        <taxon>Bacteria</taxon>
        <taxon>Pseudomonadati</taxon>
        <taxon>Pseudomonadota</taxon>
        <taxon>Betaproteobacteria</taxon>
        <taxon>Burkholderiales</taxon>
        <taxon>Comamonadaceae</taxon>
        <taxon>Acidovorax</taxon>
    </lineage>
</organism>
<keyword evidence="2" id="KW-0472">Membrane</keyword>
<accession>A0A561XTJ3</accession>
<evidence type="ECO:0000313" key="4">
    <source>
        <dbReference type="Proteomes" id="UP000321485"/>
    </source>
</evidence>
<proteinExistence type="predicted"/>
<keyword evidence="2" id="KW-1133">Transmembrane helix</keyword>
<evidence type="ECO:0000313" key="3">
    <source>
        <dbReference type="EMBL" id="TWG39435.1"/>
    </source>
</evidence>
<name>A0A561XTJ3_ACIDE</name>
<dbReference type="RefSeq" id="WP_146870248.1">
    <property type="nucleotide sequence ID" value="NZ_VJWE01000011.1"/>
</dbReference>
<dbReference type="InterPro" id="IPR010699">
    <property type="entry name" value="DUF1275"/>
</dbReference>
<dbReference type="PANTHER" id="PTHR37314:SF4">
    <property type="entry name" value="UPF0700 TRANSMEMBRANE PROTEIN YOAK"/>
    <property type="match status" value="1"/>
</dbReference>
<feature type="compositionally biased region" description="Low complexity" evidence="1">
    <location>
        <begin position="252"/>
        <end position="262"/>
    </location>
</feature>
<feature type="transmembrane region" description="Helical" evidence="2">
    <location>
        <begin position="126"/>
        <end position="146"/>
    </location>
</feature>
<dbReference type="PANTHER" id="PTHR37314">
    <property type="entry name" value="SLR0142 PROTEIN"/>
    <property type="match status" value="1"/>
</dbReference>
<dbReference type="AlphaFoldDB" id="A0A561XTJ3"/>
<feature type="region of interest" description="Disordered" evidence="1">
    <location>
        <begin position="250"/>
        <end position="273"/>
    </location>
</feature>
<dbReference type="Proteomes" id="UP000321485">
    <property type="component" value="Unassembled WGS sequence"/>
</dbReference>
<reference evidence="3 4" key="1">
    <citation type="journal article" date="2015" name="Stand. Genomic Sci.">
        <title>Genomic Encyclopedia of Bacterial and Archaeal Type Strains, Phase III: the genomes of soil and plant-associated and newly described type strains.</title>
        <authorList>
            <person name="Whitman W.B."/>
            <person name="Woyke T."/>
            <person name="Klenk H.P."/>
            <person name="Zhou Y."/>
            <person name="Lilburn T.G."/>
            <person name="Beck B.J."/>
            <person name="De Vos P."/>
            <person name="Vandamme P."/>
            <person name="Eisen J.A."/>
            <person name="Garrity G."/>
            <person name="Hugenholtz P."/>
            <person name="Kyrpides N.C."/>
        </authorList>
    </citation>
    <scope>NUCLEOTIDE SEQUENCE [LARGE SCALE GENOMIC DNA]</scope>
    <source>
        <strain evidence="3 4">DSM 64</strain>
    </source>
</reference>
<comment type="caution">
    <text evidence="3">The sequence shown here is derived from an EMBL/GenBank/DDBJ whole genome shotgun (WGS) entry which is preliminary data.</text>
</comment>
<feature type="transmembrane region" description="Helical" evidence="2">
    <location>
        <begin position="219"/>
        <end position="240"/>
    </location>
</feature>
<gene>
    <name evidence="3" type="ORF">ATF69_1306</name>
</gene>
<feature type="transmembrane region" description="Helical" evidence="2">
    <location>
        <begin position="194"/>
        <end position="213"/>
    </location>
</feature>
<feature type="transmembrane region" description="Helical" evidence="2">
    <location>
        <begin position="20"/>
        <end position="42"/>
    </location>
</feature>
<dbReference type="Pfam" id="PF06912">
    <property type="entry name" value="DUF1275"/>
    <property type="match status" value="1"/>
</dbReference>
<evidence type="ECO:0000256" key="2">
    <source>
        <dbReference type="SAM" id="Phobius"/>
    </source>
</evidence>
<protein>
    <submittedName>
        <fullName evidence="3">Uncharacterized membrane protein YoaK (UPF0700 family)</fullName>
    </submittedName>
</protein>
<feature type="transmembrane region" description="Helical" evidence="2">
    <location>
        <begin position="62"/>
        <end position="86"/>
    </location>
</feature>